<gene>
    <name evidence="21" type="primary">LOC103179117</name>
</gene>
<keyword evidence="8" id="KW-0597">Phosphoprotein</keyword>
<evidence type="ECO:0000313" key="21">
    <source>
        <dbReference type="Ensembl" id="ENSCMIP00000002367.1"/>
    </source>
</evidence>
<dbReference type="PANTHER" id="PTHR23341">
    <property type="entry name" value="HIGH MOBILITY GROUP PROTEINS HMG-A AND C"/>
    <property type="match status" value="1"/>
</dbReference>
<keyword evidence="10" id="KW-0013">ADP-ribosylation</keyword>
<dbReference type="GO" id="GO:0000785">
    <property type="term" value="C:chromatin"/>
    <property type="evidence" value="ECO:0007669"/>
    <property type="project" value="InterPro"/>
</dbReference>
<dbReference type="PANTHER" id="PTHR23341:SF1">
    <property type="entry name" value="HIGH MOBILITY GROUP PROTEIN HMG-I_HMG-Y"/>
    <property type="match status" value="1"/>
</dbReference>
<dbReference type="GO" id="GO:0003677">
    <property type="term" value="F:DNA binding"/>
    <property type="evidence" value="ECO:0007669"/>
    <property type="project" value="UniProtKB-KW"/>
</dbReference>
<evidence type="ECO:0000256" key="19">
    <source>
        <dbReference type="ARBA" id="ARBA00031514"/>
    </source>
</evidence>
<evidence type="ECO:0000256" key="17">
    <source>
        <dbReference type="ARBA" id="ARBA00025155"/>
    </source>
</evidence>
<reference evidence="22" key="1">
    <citation type="journal article" date="2006" name="Science">
        <title>Ancient noncoding elements conserved in the human genome.</title>
        <authorList>
            <person name="Venkatesh B."/>
            <person name="Kirkness E.F."/>
            <person name="Loh Y.H."/>
            <person name="Halpern A.L."/>
            <person name="Lee A.P."/>
            <person name="Johnson J."/>
            <person name="Dandona N."/>
            <person name="Viswanathan L.D."/>
            <person name="Tay A."/>
            <person name="Venter J.C."/>
            <person name="Strausberg R.L."/>
            <person name="Brenner S."/>
        </authorList>
    </citation>
    <scope>NUCLEOTIDE SEQUENCE [LARGE SCALE GENOMIC DNA]</scope>
</reference>
<keyword evidence="6" id="KW-0488">Methylation</keyword>
<evidence type="ECO:0000256" key="4">
    <source>
        <dbReference type="ARBA" id="ARBA00016747"/>
    </source>
</evidence>
<evidence type="ECO:0000256" key="13">
    <source>
        <dbReference type="ARBA" id="ARBA00023015"/>
    </source>
</evidence>
<evidence type="ECO:0000256" key="15">
    <source>
        <dbReference type="ARBA" id="ARBA00023163"/>
    </source>
</evidence>
<dbReference type="GO" id="GO:0010557">
    <property type="term" value="P:positive regulation of macromolecule biosynthetic process"/>
    <property type="evidence" value="ECO:0007669"/>
    <property type="project" value="UniProtKB-ARBA"/>
</dbReference>
<name>A0A4W3GH96_CALMI</name>
<evidence type="ECO:0000256" key="10">
    <source>
        <dbReference type="ARBA" id="ARBA00022765"/>
    </source>
</evidence>
<evidence type="ECO:0000256" key="5">
    <source>
        <dbReference type="ARBA" id="ARBA00022454"/>
    </source>
</evidence>
<evidence type="ECO:0000256" key="8">
    <source>
        <dbReference type="ARBA" id="ARBA00022553"/>
    </source>
</evidence>
<reference evidence="22" key="2">
    <citation type="journal article" date="2007" name="PLoS Biol.">
        <title>Survey sequencing and comparative analysis of the elephant shark (Callorhinchus milii) genome.</title>
        <authorList>
            <person name="Venkatesh B."/>
            <person name="Kirkness E.F."/>
            <person name="Loh Y.H."/>
            <person name="Halpern A.L."/>
            <person name="Lee A.P."/>
            <person name="Johnson J."/>
            <person name="Dandona N."/>
            <person name="Viswanathan L.D."/>
            <person name="Tay A."/>
            <person name="Venter J.C."/>
            <person name="Strausberg R.L."/>
            <person name="Brenner S."/>
        </authorList>
    </citation>
    <scope>NUCLEOTIDE SEQUENCE [LARGE SCALE GENOMIC DNA]</scope>
</reference>
<keyword evidence="5" id="KW-0158">Chromosome</keyword>
<evidence type="ECO:0000256" key="16">
    <source>
        <dbReference type="ARBA" id="ARBA00023242"/>
    </source>
</evidence>
<keyword evidence="7" id="KW-1017">Isopeptide bond</keyword>
<dbReference type="GeneID" id="103179117"/>
<feature type="compositionally biased region" description="Low complexity" evidence="20">
    <location>
        <begin position="55"/>
        <end position="67"/>
    </location>
</feature>
<dbReference type="Ensembl" id="ENSCMIT00000002452.1">
    <property type="protein sequence ID" value="ENSCMIP00000002367.1"/>
    <property type="gene ID" value="ENSCMIG00000001401.1"/>
</dbReference>
<organism evidence="21 22">
    <name type="scientific">Callorhinchus milii</name>
    <name type="common">Ghost shark</name>
    <dbReference type="NCBI Taxonomy" id="7868"/>
    <lineage>
        <taxon>Eukaryota</taxon>
        <taxon>Metazoa</taxon>
        <taxon>Chordata</taxon>
        <taxon>Craniata</taxon>
        <taxon>Vertebrata</taxon>
        <taxon>Chondrichthyes</taxon>
        <taxon>Holocephali</taxon>
        <taxon>Chimaeriformes</taxon>
        <taxon>Callorhinchidae</taxon>
        <taxon>Callorhinchus</taxon>
    </lineage>
</organism>
<dbReference type="OMA" id="TGNCAAE"/>
<comment type="subunit">
    <text evidence="18">Interacts with HIPK2.</text>
</comment>
<keyword evidence="14" id="KW-0238">DNA-binding</keyword>
<evidence type="ECO:0000256" key="9">
    <source>
        <dbReference type="ARBA" id="ARBA00022737"/>
    </source>
</evidence>
<protein>
    <recommendedName>
        <fullName evidence="4">High mobility group protein HMG-I/HMG-Y</fullName>
    </recommendedName>
    <alternativeName>
        <fullName evidence="19">High mobility group AT-hook protein 1</fullName>
    </alternativeName>
</protein>
<sequence length="252" mass="27045">MSDTGAKANQPSAIKQDKDATPRRGRGRPRKELQEEPAGALTPKRPRGRPKGSKNKSTSKSGRKSSSIGGGTPRGRPKKLEYGTVSSLGPAATPWDTSHHSPRSGITSPLMTLSKLRSLTAKPLRKKMKFRNRVCGALHSNAPGLQTSIGRGRRLAGLRAAESVLVDMEGQAGALSAGGISRIEGCLQELQVDVATELEGIRGAMMALEDTVSTALSEIRQIIQETVVLSQTPPAQEETEQEEEMEEETEQE</sequence>
<evidence type="ECO:0000313" key="22">
    <source>
        <dbReference type="Proteomes" id="UP000314986"/>
    </source>
</evidence>
<evidence type="ECO:0000256" key="14">
    <source>
        <dbReference type="ARBA" id="ARBA00023125"/>
    </source>
</evidence>
<evidence type="ECO:0000256" key="1">
    <source>
        <dbReference type="ARBA" id="ARBA00004123"/>
    </source>
</evidence>
<keyword evidence="15" id="KW-0804">Transcription</keyword>
<dbReference type="RefSeq" id="XP_042198210.1">
    <property type="nucleotide sequence ID" value="XM_042342276.1"/>
</dbReference>
<comment type="similarity">
    <text evidence="3">Belongs to the HMGA family.</text>
</comment>
<evidence type="ECO:0000256" key="3">
    <source>
        <dbReference type="ARBA" id="ARBA00010812"/>
    </source>
</evidence>
<proteinExistence type="inferred from homology"/>
<dbReference type="InterPro" id="IPR017956">
    <property type="entry name" value="AT_hook_DNA-bd_motif"/>
</dbReference>
<reference evidence="22" key="3">
    <citation type="journal article" date="2014" name="Nature">
        <title>Elephant shark genome provides unique insights into gnathostome evolution.</title>
        <authorList>
            <consortium name="International Elephant Shark Genome Sequencing Consortium"/>
            <person name="Venkatesh B."/>
            <person name="Lee A.P."/>
            <person name="Ravi V."/>
            <person name="Maurya A.K."/>
            <person name="Lian M.M."/>
            <person name="Swann J.B."/>
            <person name="Ohta Y."/>
            <person name="Flajnik M.F."/>
            <person name="Sutoh Y."/>
            <person name="Kasahara M."/>
            <person name="Hoon S."/>
            <person name="Gangu V."/>
            <person name="Roy S.W."/>
            <person name="Irimia M."/>
            <person name="Korzh V."/>
            <person name="Kondrychyn I."/>
            <person name="Lim Z.W."/>
            <person name="Tay B.H."/>
            <person name="Tohari S."/>
            <person name="Kong K.W."/>
            <person name="Ho S."/>
            <person name="Lorente-Galdos B."/>
            <person name="Quilez J."/>
            <person name="Marques-Bonet T."/>
            <person name="Raney B.J."/>
            <person name="Ingham P.W."/>
            <person name="Tay A."/>
            <person name="Hillier L.W."/>
            <person name="Minx P."/>
            <person name="Boehm T."/>
            <person name="Wilson R.K."/>
            <person name="Brenner S."/>
            <person name="Warren W.C."/>
        </authorList>
    </citation>
    <scope>NUCLEOTIDE SEQUENCE [LARGE SCALE GENOMIC DNA]</scope>
</reference>
<dbReference type="STRING" id="7868.ENSCMIP00000002367"/>
<feature type="region of interest" description="Disordered" evidence="20">
    <location>
        <begin position="1"/>
        <end position="108"/>
    </location>
</feature>
<keyword evidence="11" id="KW-0832">Ubl conjugation</keyword>
<evidence type="ECO:0000256" key="7">
    <source>
        <dbReference type="ARBA" id="ARBA00022499"/>
    </source>
</evidence>
<feature type="compositionally biased region" description="Polar residues" evidence="20">
    <location>
        <begin position="1"/>
        <end position="13"/>
    </location>
</feature>
<dbReference type="InParanoid" id="A0A4W3GH96"/>
<reference evidence="21" key="5">
    <citation type="submission" date="2025-09" db="UniProtKB">
        <authorList>
            <consortium name="Ensembl"/>
        </authorList>
    </citation>
    <scope>IDENTIFICATION</scope>
</reference>
<evidence type="ECO:0000256" key="18">
    <source>
        <dbReference type="ARBA" id="ARBA00025848"/>
    </source>
</evidence>
<dbReference type="PROSITE" id="PS00354">
    <property type="entry name" value="HMGI_Y"/>
    <property type="match status" value="1"/>
</dbReference>
<comment type="function">
    <text evidence="17">HMG-I/Y bind preferentially to the minor groove of A+T rich regions in double-stranded DNA. It is suggested that these proteins could function in nucleosome phasing and in the 3'-end processing of mRNA transcripts. They are also involved in the transcription regulation of genes containing, or in close proximity to A+T-rich regions.</text>
</comment>
<dbReference type="InterPro" id="IPR000637">
    <property type="entry name" value="HMGI/Y_DNA-bd_CS"/>
</dbReference>
<feature type="compositionally biased region" description="Basic residues" evidence="20">
    <location>
        <begin position="44"/>
        <end position="54"/>
    </location>
</feature>
<dbReference type="OrthoDB" id="9946535at2759"/>
<evidence type="ECO:0000256" key="20">
    <source>
        <dbReference type="SAM" id="MobiDB-lite"/>
    </source>
</evidence>
<dbReference type="GO" id="GO:0005634">
    <property type="term" value="C:nucleus"/>
    <property type="evidence" value="ECO:0007669"/>
    <property type="project" value="UniProtKB-SubCell"/>
</dbReference>
<evidence type="ECO:0000256" key="6">
    <source>
        <dbReference type="ARBA" id="ARBA00022481"/>
    </source>
</evidence>
<dbReference type="GeneTree" id="ENSGT01030000235038"/>
<reference evidence="21" key="4">
    <citation type="submission" date="2025-08" db="UniProtKB">
        <authorList>
            <consortium name="Ensembl"/>
        </authorList>
    </citation>
    <scope>IDENTIFICATION</scope>
</reference>
<feature type="compositionally biased region" description="Acidic residues" evidence="20">
    <location>
        <begin position="237"/>
        <end position="252"/>
    </location>
</feature>
<keyword evidence="9" id="KW-0677">Repeat</keyword>
<dbReference type="AlphaFoldDB" id="A0A4W3GH96"/>
<dbReference type="PRINTS" id="PR00930">
    <property type="entry name" value="HIGHMOBLTYIY"/>
</dbReference>
<dbReference type="Proteomes" id="UP000314986">
    <property type="component" value="Unassembled WGS sequence"/>
</dbReference>
<dbReference type="InterPro" id="IPR000116">
    <property type="entry name" value="HMGA"/>
</dbReference>
<keyword evidence="13" id="KW-0805">Transcription regulation</keyword>
<keyword evidence="22" id="KW-1185">Reference proteome</keyword>
<feature type="region of interest" description="Disordered" evidence="20">
    <location>
        <begin position="228"/>
        <end position="252"/>
    </location>
</feature>
<evidence type="ECO:0000256" key="11">
    <source>
        <dbReference type="ARBA" id="ARBA00022843"/>
    </source>
</evidence>
<evidence type="ECO:0000256" key="2">
    <source>
        <dbReference type="ARBA" id="ARBA00004286"/>
    </source>
</evidence>
<accession>A0A4W3GH96</accession>
<dbReference type="GO" id="GO:0006355">
    <property type="term" value="P:regulation of DNA-templated transcription"/>
    <property type="evidence" value="ECO:0007669"/>
    <property type="project" value="InterPro"/>
</dbReference>
<dbReference type="PRINTS" id="PR00929">
    <property type="entry name" value="ATHOOK"/>
</dbReference>
<evidence type="ECO:0000256" key="12">
    <source>
        <dbReference type="ARBA" id="ARBA00022990"/>
    </source>
</evidence>
<keyword evidence="12" id="KW-0007">Acetylation</keyword>
<comment type="subcellular location">
    <subcellularLocation>
        <location evidence="2">Chromosome</location>
    </subcellularLocation>
    <subcellularLocation>
        <location evidence="1">Nucleus</location>
    </subcellularLocation>
</comment>
<dbReference type="GO" id="GO:0003712">
    <property type="term" value="F:transcription coregulator activity"/>
    <property type="evidence" value="ECO:0007669"/>
    <property type="project" value="TreeGrafter"/>
</dbReference>
<keyword evidence="16" id="KW-0539">Nucleus</keyword>